<organism evidence="2 3">
    <name type="scientific">Motiliproteus coralliicola</name>
    <dbReference type="NCBI Taxonomy" id="2283196"/>
    <lineage>
        <taxon>Bacteria</taxon>
        <taxon>Pseudomonadati</taxon>
        <taxon>Pseudomonadota</taxon>
        <taxon>Gammaproteobacteria</taxon>
        <taxon>Oceanospirillales</taxon>
        <taxon>Oceanospirillaceae</taxon>
        <taxon>Motiliproteus</taxon>
    </lineage>
</organism>
<keyword evidence="1" id="KW-0812">Transmembrane</keyword>
<keyword evidence="1" id="KW-1133">Transmembrane helix</keyword>
<feature type="transmembrane region" description="Helical" evidence="1">
    <location>
        <begin position="12"/>
        <end position="36"/>
    </location>
</feature>
<dbReference type="InterPro" id="IPR029058">
    <property type="entry name" value="AB_hydrolase_fold"/>
</dbReference>
<proteinExistence type="predicted"/>
<evidence type="ECO:0000313" key="3">
    <source>
        <dbReference type="Proteomes" id="UP000253769"/>
    </source>
</evidence>
<dbReference type="PANTHER" id="PTHR12277:SF81">
    <property type="entry name" value="PROTEIN ABHD13"/>
    <property type="match status" value="1"/>
</dbReference>
<dbReference type="RefSeq" id="WP_133297432.1">
    <property type="nucleotide sequence ID" value="NZ_QQOH01000002.1"/>
</dbReference>
<name>A0A369WM08_9GAMM</name>
<keyword evidence="1" id="KW-0472">Membrane</keyword>
<protein>
    <submittedName>
        <fullName evidence="2">Alpha/beta hydrolase</fullName>
    </submittedName>
</protein>
<evidence type="ECO:0000256" key="1">
    <source>
        <dbReference type="SAM" id="Phobius"/>
    </source>
</evidence>
<keyword evidence="2" id="KW-0378">Hydrolase</keyword>
<accession>A0A369WM08</accession>
<gene>
    <name evidence="2" type="ORF">DV711_09005</name>
</gene>
<dbReference type="SUPFAM" id="SSF53474">
    <property type="entry name" value="alpha/beta-Hydrolases"/>
    <property type="match status" value="1"/>
</dbReference>
<dbReference type="AlphaFoldDB" id="A0A369WM08"/>
<dbReference type="PANTHER" id="PTHR12277">
    <property type="entry name" value="ALPHA/BETA HYDROLASE DOMAIN-CONTAINING PROTEIN"/>
    <property type="match status" value="1"/>
</dbReference>
<dbReference type="Gene3D" id="3.40.50.1820">
    <property type="entry name" value="alpha/beta hydrolase"/>
    <property type="match status" value="1"/>
</dbReference>
<dbReference type="OrthoDB" id="9798884at2"/>
<dbReference type="Proteomes" id="UP000253769">
    <property type="component" value="Unassembled WGS sequence"/>
</dbReference>
<evidence type="ECO:0000313" key="2">
    <source>
        <dbReference type="EMBL" id="RDE22707.1"/>
    </source>
</evidence>
<dbReference type="GO" id="GO:0016787">
    <property type="term" value="F:hydrolase activity"/>
    <property type="evidence" value="ECO:0007669"/>
    <property type="project" value="UniProtKB-KW"/>
</dbReference>
<reference evidence="2 3" key="1">
    <citation type="submission" date="2018-07" db="EMBL/GenBank/DDBJ databases">
        <title>Motiliproteus coralliicola sp. nov., a bacterium isolated from Coral.</title>
        <authorList>
            <person name="Wang G."/>
        </authorList>
    </citation>
    <scope>NUCLEOTIDE SEQUENCE [LARGE SCALE GENOMIC DNA]</scope>
    <source>
        <strain evidence="2 3">C34</strain>
    </source>
</reference>
<dbReference type="EMBL" id="QQOH01000002">
    <property type="protein sequence ID" value="RDE22707.1"/>
    <property type="molecule type" value="Genomic_DNA"/>
</dbReference>
<keyword evidence="3" id="KW-1185">Reference proteome</keyword>
<comment type="caution">
    <text evidence="2">The sequence shown here is derived from an EMBL/GenBank/DDBJ whole genome shotgun (WGS) entry which is preliminary data.</text>
</comment>
<sequence length="283" mass="32084">MSSASKPGRAAMAWWISLLWFCLLGYLALIGLTYLFQDSLVFQQRALDPADQQRWQAYQVEFNREDGTRLHGWFRQSTAEGAPLLIYYGGNAEEISWNLEPLGRFNASLLLINYRGYGHSSGKPSEAALKEDALWLLDLITTEYQIPLERTFVMGRSLGSGIAAYVAAERAVAASILVTPYDNFVALGQLHYPWLPVDWLAKHRFESDRLAAQIDSPVLSLLAGKDRIVPPERGRRLMSLWGGETEILEFERADHIDITDQPGYWEAIGRFIDQHSPNRTSRH</sequence>